<feature type="transmembrane region" description="Helical" evidence="1">
    <location>
        <begin position="50"/>
        <end position="72"/>
    </location>
</feature>
<keyword evidence="1" id="KW-1133">Transmembrane helix</keyword>
<evidence type="ECO:0000313" key="3">
    <source>
        <dbReference type="Proteomes" id="UP000010483"/>
    </source>
</evidence>
<organism evidence="2 3">
    <name type="scientific">Cyanobacterium stanieri (strain ATCC 29140 / PCC 7202)</name>
    <dbReference type="NCBI Taxonomy" id="292563"/>
    <lineage>
        <taxon>Bacteria</taxon>
        <taxon>Bacillati</taxon>
        <taxon>Cyanobacteriota</taxon>
        <taxon>Cyanophyceae</taxon>
        <taxon>Oscillatoriophycideae</taxon>
        <taxon>Chroococcales</taxon>
        <taxon>Geminocystaceae</taxon>
        <taxon>Cyanobacterium</taxon>
    </lineage>
</organism>
<feature type="transmembrane region" description="Helical" evidence="1">
    <location>
        <begin position="127"/>
        <end position="146"/>
    </location>
</feature>
<dbReference type="eggNOG" id="COG2370">
    <property type="taxonomic scope" value="Bacteria"/>
</dbReference>
<evidence type="ECO:0000313" key="2">
    <source>
        <dbReference type="EMBL" id="AFZ48528.1"/>
    </source>
</evidence>
<keyword evidence="3" id="KW-1185">Reference proteome</keyword>
<feature type="transmembrane region" description="Helical" evidence="1">
    <location>
        <begin position="102"/>
        <end position="120"/>
    </location>
</feature>
<feature type="transmembrane region" description="Helical" evidence="1">
    <location>
        <begin position="158"/>
        <end position="180"/>
    </location>
</feature>
<dbReference type="PIRSF" id="PIRSF016919">
    <property type="entry name" value="HupE_UreJ"/>
    <property type="match status" value="1"/>
</dbReference>
<dbReference type="HOGENOM" id="CLU_088877_1_0_3"/>
<reference evidence="3" key="1">
    <citation type="journal article" date="2013" name="Proc. Natl. Acad. Sci. U.S.A.">
        <title>Improving the coverage of the cyanobacterial phylum using diversity-driven genome sequencing.</title>
        <authorList>
            <person name="Shih P.M."/>
            <person name="Wu D."/>
            <person name="Latifi A."/>
            <person name="Axen S.D."/>
            <person name="Fewer D.P."/>
            <person name="Talla E."/>
            <person name="Calteau A."/>
            <person name="Cai F."/>
            <person name="Tandeau de Marsac N."/>
            <person name="Rippka R."/>
            <person name="Herdman M."/>
            <person name="Sivonen K."/>
            <person name="Coursin T."/>
            <person name="Laurent T."/>
            <person name="Goodwin L."/>
            <person name="Nolan M."/>
            <person name="Davenport K.W."/>
            <person name="Han C.S."/>
            <person name="Rubin E.M."/>
            <person name="Eisen J.A."/>
            <person name="Woyke T."/>
            <person name="Gugger M."/>
            <person name="Kerfeld C.A."/>
        </authorList>
    </citation>
    <scope>NUCLEOTIDE SEQUENCE [LARGE SCALE GENOMIC DNA]</scope>
    <source>
        <strain evidence="3">ATCC 29140 / PCC 7202</strain>
    </source>
</reference>
<dbReference type="STRING" id="292563.Cyast_2585"/>
<dbReference type="EMBL" id="CP003940">
    <property type="protein sequence ID" value="AFZ48528.1"/>
    <property type="molecule type" value="Genomic_DNA"/>
</dbReference>
<feature type="transmembrane region" description="Helical" evidence="1">
    <location>
        <begin position="192"/>
        <end position="213"/>
    </location>
</feature>
<protein>
    <submittedName>
        <fullName evidence="2">Hydrogenase accessory protein</fullName>
    </submittedName>
</protein>
<sequence>MKTIINLKNKLLLIVGIISLIVLWQIPAFAHHPTGGNTPDNFFEGFMSGLGHPVIGLDHFAFIIAIGCFAALFSLGLAIPTGFVIASLIGTGIHLLEIDLPFPETIIALSVIISGVILALGKKPEQLQLWIIPFALMAGVFHGFAYGEAIIGARITPLVSYLVGFSLIQWAIAFICYKLISMTKSDTENKSLNLRFIGFTICGVGITVFSSLFI</sequence>
<evidence type="ECO:0000256" key="1">
    <source>
        <dbReference type="SAM" id="Phobius"/>
    </source>
</evidence>
<dbReference type="Proteomes" id="UP000010483">
    <property type="component" value="Chromosome"/>
</dbReference>
<name>K9YQZ1_CYASC</name>
<keyword evidence="1" id="KW-0812">Transmembrane</keyword>
<dbReference type="KEGG" id="csn:Cyast_2585"/>
<dbReference type="Pfam" id="PF04955">
    <property type="entry name" value="HupE_UreJ"/>
    <property type="match status" value="1"/>
</dbReference>
<gene>
    <name evidence="2" type="ordered locus">Cyast_2585</name>
</gene>
<dbReference type="PATRIC" id="fig|292563.3.peg.2702"/>
<dbReference type="AlphaFoldDB" id="K9YQZ1"/>
<accession>K9YQZ1</accession>
<feature type="transmembrane region" description="Helical" evidence="1">
    <location>
        <begin position="12"/>
        <end position="30"/>
    </location>
</feature>
<proteinExistence type="predicted"/>
<dbReference type="InterPro" id="IPR007038">
    <property type="entry name" value="HupE_UreJ"/>
</dbReference>
<feature type="transmembrane region" description="Helical" evidence="1">
    <location>
        <begin position="77"/>
        <end position="96"/>
    </location>
</feature>
<dbReference type="BioCyc" id="CSTA292563:G1353-2588-MONOMER"/>
<keyword evidence="1" id="KW-0472">Membrane</keyword>